<dbReference type="PATRIC" id="fig|447.4.peg.343"/>
<dbReference type="AlphaFoldDB" id="A0A0W0S398"/>
<dbReference type="InterPro" id="IPR050261">
    <property type="entry name" value="FrsA_esterase"/>
</dbReference>
<dbReference type="Gene3D" id="3.40.50.1820">
    <property type="entry name" value="alpha/beta hydrolase"/>
    <property type="match status" value="1"/>
</dbReference>
<dbReference type="GO" id="GO:0016787">
    <property type="term" value="F:hydrolase activity"/>
    <property type="evidence" value="ECO:0007669"/>
    <property type="project" value="UniProtKB-KW"/>
</dbReference>
<dbReference type="OrthoDB" id="9787933at2"/>
<keyword evidence="3" id="KW-1185">Reference proteome</keyword>
<evidence type="ECO:0000259" key="1">
    <source>
        <dbReference type="Pfam" id="PF01738"/>
    </source>
</evidence>
<dbReference type="PANTHER" id="PTHR22946:SF0">
    <property type="entry name" value="DIENELACTONE HYDROLASE DOMAIN-CONTAINING PROTEIN"/>
    <property type="match status" value="1"/>
</dbReference>
<keyword evidence="2" id="KW-0378">Hydrolase</keyword>
<proteinExistence type="predicted"/>
<dbReference type="EMBL" id="LNXU01000002">
    <property type="protein sequence ID" value="KTC77365.1"/>
    <property type="molecule type" value="Genomic_DNA"/>
</dbReference>
<gene>
    <name evidence="2" type="ORF">Lboz_0318</name>
</gene>
<dbReference type="RefSeq" id="WP_058458016.1">
    <property type="nucleotide sequence ID" value="NZ_CAAAIY010000003.1"/>
</dbReference>
<name>A0A0W0S398_LEGBO</name>
<dbReference type="SUPFAM" id="SSF53474">
    <property type="entry name" value="alpha/beta-Hydrolases"/>
    <property type="match status" value="1"/>
</dbReference>
<organism evidence="2 3">
    <name type="scientific">Legionella bozemanae</name>
    <name type="common">Fluoribacter bozemanae</name>
    <dbReference type="NCBI Taxonomy" id="447"/>
    <lineage>
        <taxon>Bacteria</taxon>
        <taxon>Pseudomonadati</taxon>
        <taxon>Pseudomonadota</taxon>
        <taxon>Gammaproteobacteria</taxon>
        <taxon>Legionellales</taxon>
        <taxon>Legionellaceae</taxon>
        <taxon>Legionella</taxon>
    </lineage>
</organism>
<sequence length="238" mass="26469">MHTSNYIYHDNEQELHGFVAYDTSRAEPRPAVLVVHDWSGRNEFACNKAKLLAEMGYVGFAVDLYGGGQLGSTTEEKQALMNPLISDQLLLRRRIQAGLAAVCSMPEVDNKRVAIIGFCFGGLCALELARSGADLKGVVSFHGLLHKPGNLKSEPIKAKILALHGYDDPMVQPDKVHEFCKEMTEANVDWQMHMYGHIQHAFTNPLAHDTQLGTIYNAVAAQRSWEAMIGFLQEIFIK</sequence>
<dbReference type="STRING" id="447.Lboz_0318"/>
<dbReference type="InterPro" id="IPR029058">
    <property type="entry name" value="AB_hydrolase_fold"/>
</dbReference>
<dbReference type="PANTHER" id="PTHR22946">
    <property type="entry name" value="DIENELACTONE HYDROLASE DOMAIN-CONTAINING PROTEIN-RELATED"/>
    <property type="match status" value="1"/>
</dbReference>
<protein>
    <submittedName>
        <fullName evidence="2">Dienelactone hydrolase</fullName>
    </submittedName>
</protein>
<comment type="caution">
    <text evidence="2">The sequence shown here is derived from an EMBL/GenBank/DDBJ whole genome shotgun (WGS) entry which is preliminary data.</text>
</comment>
<dbReference type="Pfam" id="PF01738">
    <property type="entry name" value="DLH"/>
    <property type="match status" value="1"/>
</dbReference>
<dbReference type="InterPro" id="IPR002925">
    <property type="entry name" value="Dienelactn_hydro"/>
</dbReference>
<dbReference type="Proteomes" id="UP000054695">
    <property type="component" value="Unassembled WGS sequence"/>
</dbReference>
<accession>A0A0W0S398</accession>
<reference evidence="2 3" key="1">
    <citation type="submission" date="2015-11" db="EMBL/GenBank/DDBJ databases">
        <title>Genomic analysis of 38 Legionella species identifies large and diverse effector repertoires.</title>
        <authorList>
            <person name="Burstein D."/>
            <person name="Amaro F."/>
            <person name="Zusman T."/>
            <person name="Lifshitz Z."/>
            <person name="Cohen O."/>
            <person name="Gilbert J.A."/>
            <person name="Pupko T."/>
            <person name="Shuman H.A."/>
            <person name="Segal G."/>
        </authorList>
    </citation>
    <scope>NUCLEOTIDE SEQUENCE [LARGE SCALE GENOMIC DNA]</scope>
    <source>
        <strain evidence="2 3">WIGA</strain>
    </source>
</reference>
<evidence type="ECO:0000313" key="2">
    <source>
        <dbReference type="EMBL" id="KTC77365.1"/>
    </source>
</evidence>
<feature type="domain" description="Dienelactone hydrolase" evidence="1">
    <location>
        <begin position="22"/>
        <end position="235"/>
    </location>
</feature>
<evidence type="ECO:0000313" key="3">
    <source>
        <dbReference type="Proteomes" id="UP000054695"/>
    </source>
</evidence>